<dbReference type="PANTHER" id="PTHR10900:SF77">
    <property type="entry name" value="FI19380P1"/>
    <property type="match status" value="1"/>
</dbReference>
<reference evidence="3" key="1">
    <citation type="submission" date="2016-01" db="EMBL/GenBank/DDBJ databases">
        <authorList>
            <person name="Peeters C."/>
        </authorList>
    </citation>
    <scope>NUCLEOTIDE SEQUENCE [LARGE SCALE GENOMIC DNA]</scope>
    <source>
        <strain evidence="3">LMG 22940</strain>
    </source>
</reference>
<dbReference type="Gene3D" id="2.30.180.10">
    <property type="entry name" value="FAS1 domain"/>
    <property type="match status" value="1"/>
</dbReference>
<dbReference type="Pfam" id="PF02469">
    <property type="entry name" value="Fasciclin"/>
    <property type="match status" value="1"/>
</dbReference>
<dbReference type="GO" id="GO:0005615">
    <property type="term" value="C:extracellular space"/>
    <property type="evidence" value="ECO:0007669"/>
    <property type="project" value="TreeGrafter"/>
</dbReference>
<dbReference type="EMBL" id="FCON02000184">
    <property type="protein sequence ID" value="SAL85316.1"/>
    <property type="molecule type" value="Genomic_DNA"/>
</dbReference>
<dbReference type="InterPro" id="IPR000782">
    <property type="entry name" value="FAS1_domain"/>
</dbReference>
<dbReference type="Proteomes" id="UP000054770">
    <property type="component" value="Unassembled WGS sequence"/>
</dbReference>
<dbReference type="AlphaFoldDB" id="A0A158KVW6"/>
<dbReference type="InterPro" id="IPR036378">
    <property type="entry name" value="FAS1_dom_sf"/>
</dbReference>
<keyword evidence="1" id="KW-0732">Signal</keyword>
<feature type="signal peptide" evidence="1">
    <location>
        <begin position="1"/>
        <end position="22"/>
    </location>
</feature>
<name>A0A158KVW6_9BURK</name>
<proteinExistence type="predicted"/>
<dbReference type="InterPro" id="IPR050904">
    <property type="entry name" value="Adhesion/Biosynth-related"/>
</dbReference>
<gene>
    <name evidence="3" type="ORF">AWB68_07638</name>
</gene>
<dbReference type="OrthoDB" id="9800666at2"/>
<dbReference type="SMART" id="SM00554">
    <property type="entry name" value="FAS1"/>
    <property type="match status" value="1"/>
</dbReference>
<evidence type="ECO:0000259" key="2">
    <source>
        <dbReference type="PROSITE" id="PS50213"/>
    </source>
</evidence>
<dbReference type="PANTHER" id="PTHR10900">
    <property type="entry name" value="PERIOSTIN-RELATED"/>
    <property type="match status" value="1"/>
</dbReference>
<feature type="chain" id="PRO_5011109038" evidence="1">
    <location>
        <begin position="23"/>
        <end position="186"/>
    </location>
</feature>
<dbReference type="FunFam" id="2.30.180.10:FF:000032">
    <property type="entry name" value="Fasciclin domain-containing protein, putative"/>
    <property type="match status" value="1"/>
</dbReference>
<comment type="caution">
    <text evidence="3">The sequence shown here is derived from an EMBL/GenBank/DDBJ whole genome shotgun (WGS) entry which is preliminary data.</text>
</comment>
<evidence type="ECO:0000313" key="3">
    <source>
        <dbReference type="EMBL" id="SAL85316.1"/>
    </source>
</evidence>
<organism evidence="3 4">
    <name type="scientific">Caballeronia choica</name>
    <dbReference type="NCBI Taxonomy" id="326476"/>
    <lineage>
        <taxon>Bacteria</taxon>
        <taxon>Pseudomonadati</taxon>
        <taxon>Pseudomonadota</taxon>
        <taxon>Betaproteobacteria</taxon>
        <taxon>Burkholderiales</taxon>
        <taxon>Burkholderiaceae</taxon>
        <taxon>Caballeronia</taxon>
    </lineage>
</organism>
<dbReference type="SUPFAM" id="SSF82153">
    <property type="entry name" value="FAS1 domain"/>
    <property type="match status" value="1"/>
</dbReference>
<evidence type="ECO:0000256" key="1">
    <source>
        <dbReference type="SAM" id="SignalP"/>
    </source>
</evidence>
<accession>A0A158KVW6</accession>
<feature type="domain" description="FAS1" evidence="2">
    <location>
        <begin position="38"/>
        <end position="183"/>
    </location>
</feature>
<evidence type="ECO:0000313" key="4">
    <source>
        <dbReference type="Proteomes" id="UP000054770"/>
    </source>
</evidence>
<sequence>MRKWMIGACAAALTIAAPGVFAAAADTVTVGGQAMYPGKDIVDNAMNSQDHTTLVAAVKAAGLVDTLKGAGPFTVFAPTNEAFAALPAGTVESLVKPENKPALTSILTYHVVAGRYDFRKLDAAIREGGGKAELKTVNGETLSFAENGPRNIVVTDRLGHTADISTYDVYQSNGVIMVVDRVLMPK</sequence>
<dbReference type="PROSITE" id="PS50213">
    <property type="entry name" value="FAS1"/>
    <property type="match status" value="1"/>
</dbReference>
<protein>
    <submittedName>
        <fullName evidence="3">Beta-Ig-H3/fasciclin repeat-containing protein</fullName>
    </submittedName>
</protein>
<dbReference type="RefSeq" id="WP_087649445.1">
    <property type="nucleotide sequence ID" value="NZ_FCON02000184.1"/>
</dbReference>
<keyword evidence="4" id="KW-1185">Reference proteome</keyword>